<sequence>MPFKHKAWKLQEAQAEEKRHDILDQQSLAESNKARVAGALETKRNWQRNQQLKTDREVAERLARDKREAVRKEERKRKKHDSKYYTDKKRSEKNVGRQRDVGITEHRYRGESNLRPQPAPRRRAIPKSIEERRAINRKQVHDMGINGQR</sequence>
<evidence type="ECO:0000313" key="2">
    <source>
        <dbReference type="EMBL" id="KKN90825.1"/>
    </source>
</evidence>
<dbReference type="AlphaFoldDB" id="A0A0F9UCC7"/>
<protein>
    <submittedName>
        <fullName evidence="2">Uncharacterized protein</fullName>
    </submittedName>
</protein>
<comment type="caution">
    <text evidence="2">The sequence shown here is derived from an EMBL/GenBank/DDBJ whole genome shotgun (WGS) entry which is preliminary data.</text>
</comment>
<feature type="compositionally biased region" description="Basic and acidic residues" evidence="1">
    <location>
        <begin position="53"/>
        <end position="73"/>
    </location>
</feature>
<accession>A0A0F9UCC7</accession>
<evidence type="ECO:0000256" key="1">
    <source>
        <dbReference type="SAM" id="MobiDB-lite"/>
    </source>
</evidence>
<name>A0A0F9UCC7_9ZZZZ</name>
<reference evidence="2" key="1">
    <citation type="journal article" date="2015" name="Nature">
        <title>Complex archaea that bridge the gap between prokaryotes and eukaryotes.</title>
        <authorList>
            <person name="Spang A."/>
            <person name="Saw J.H."/>
            <person name="Jorgensen S.L."/>
            <person name="Zaremba-Niedzwiedzka K."/>
            <person name="Martijn J."/>
            <person name="Lind A.E."/>
            <person name="van Eijk R."/>
            <person name="Schleper C."/>
            <person name="Guy L."/>
            <person name="Ettema T.J."/>
        </authorList>
    </citation>
    <scope>NUCLEOTIDE SEQUENCE</scope>
</reference>
<organism evidence="2">
    <name type="scientific">marine sediment metagenome</name>
    <dbReference type="NCBI Taxonomy" id="412755"/>
    <lineage>
        <taxon>unclassified sequences</taxon>
        <taxon>metagenomes</taxon>
        <taxon>ecological metagenomes</taxon>
    </lineage>
</organism>
<gene>
    <name evidence="2" type="ORF">LCGC14_0224080</name>
</gene>
<feature type="region of interest" description="Disordered" evidence="1">
    <location>
        <begin position="40"/>
        <end position="149"/>
    </location>
</feature>
<feature type="compositionally biased region" description="Basic and acidic residues" evidence="1">
    <location>
        <begin position="82"/>
        <end position="112"/>
    </location>
</feature>
<proteinExistence type="predicted"/>
<dbReference type="EMBL" id="LAZR01000107">
    <property type="protein sequence ID" value="KKN90825.1"/>
    <property type="molecule type" value="Genomic_DNA"/>
</dbReference>